<keyword evidence="18" id="KW-1185">Reference proteome</keyword>
<evidence type="ECO:0000256" key="8">
    <source>
        <dbReference type="ARBA" id="ARBA00022801"/>
    </source>
</evidence>
<dbReference type="GO" id="GO:0030245">
    <property type="term" value="P:cellulose catabolic process"/>
    <property type="evidence" value="ECO:0007669"/>
    <property type="project" value="UniProtKB-UniPathway"/>
</dbReference>
<dbReference type="PROSITE" id="PS00775">
    <property type="entry name" value="GLYCOSYL_HYDROL_F3"/>
    <property type="match status" value="1"/>
</dbReference>
<dbReference type="AlphaFoldDB" id="A0A8H7TE27"/>
<dbReference type="EC" id="3.2.1.21" evidence="5 14"/>
<dbReference type="PRINTS" id="PR00133">
    <property type="entry name" value="GLHYDRLASE3"/>
</dbReference>
<dbReference type="OrthoDB" id="416222at2759"/>
<keyword evidence="13 14" id="KW-0624">Polysaccharide degradation</keyword>
<dbReference type="InterPro" id="IPR050288">
    <property type="entry name" value="Cellulose_deg_GH3"/>
</dbReference>
<dbReference type="PANTHER" id="PTHR42715:SF5">
    <property type="entry name" value="BETA-GLUCOSIDASE M-RELATED"/>
    <property type="match status" value="1"/>
</dbReference>
<evidence type="ECO:0000256" key="4">
    <source>
        <dbReference type="ARBA" id="ARBA00005336"/>
    </source>
</evidence>
<dbReference type="FunFam" id="2.60.40.10:FF:000757">
    <property type="entry name" value="Beta-glucosidase G"/>
    <property type="match status" value="1"/>
</dbReference>
<evidence type="ECO:0000256" key="10">
    <source>
        <dbReference type="ARBA" id="ARBA00023180"/>
    </source>
</evidence>
<dbReference type="UniPathway" id="UPA00696"/>
<organism evidence="17 18">
    <name type="scientific">Cadophora malorum</name>
    <dbReference type="NCBI Taxonomy" id="108018"/>
    <lineage>
        <taxon>Eukaryota</taxon>
        <taxon>Fungi</taxon>
        <taxon>Dikarya</taxon>
        <taxon>Ascomycota</taxon>
        <taxon>Pezizomycotina</taxon>
        <taxon>Leotiomycetes</taxon>
        <taxon>Helotiales</taxon>
        <taxon>Ploettnerulaceae</taxon>
        <taxon>Cadophora</taxon>
    </lineage>
</organism>
<evidence type="ECO:0000256" key="13">
    <source>
        <dbReference type="ARBA" id="ARBA00023326"/>
    </source>
</evidence>
<evidence type="ECO:0000259" key="16">
    <source>
        <dbReference type="SMART" id="SM01217"/>
    </source>
</evidence>
<comment type="similarity">
    <text evidence="4 14">Belongs to the glycosyl hydrolase 3 family.</text>
</comment>
<dbReference type="InterPro" id="IPR002772">
    <property type="entry name" value="Glyco_hydro_3_C"/>
</dbReference>
<dbReference type="Gene3D" id="2.60.40.10">
    <property type="entry name" value="Immunoglobulins"/>
    <property type="match status" value="1"/>
</dbReference>
<dbReference type="InterPro" id="IPR036881">
    <property type="entry name" value="Glyco_hydro_3_C_sf"/>
</dbReference>
<comment type="subcellular location">
    <subcellularLocation>
        <location evidence="2">Secreted</location>
    </subcellularLocation>
</comment>
<dbReference type="InterPro" id="IPR001764">
    <property type="entry name" value="Glyco_hydro_3_N"/>
</dbReference>
<comment type="catalytic activity">
    <reaction evidence="1 14">
        <text>Hydrolysis of terminal, non-reducing beta-D-glucosyl residues with release of beta-D-glucose.</text>
        <dbReference type="EC" id="3.2.1.21"/>
    </reaction>
</comment>
<dbReference type="Gene3D" id="3.40.50.1700">
    <property type="entry name" value="Glycoside hydrolase family 3 C-terminal domain"/>
    <property type="match status" value="1"/>
</dbReference>
<keyword evidence="12 14" id="KW-0326">Glycosidase</keyword>
<evidence type="ECO:0000256" key="2">
    <source>
        <dbReference type="ARBA" id="ARBA00004613"/>
    </source>
</evidence>
<evidence type="ECO:0000256" key="14">
    <source>
        <dbReference type="RuleBase" id="RU361161"/>
    </source>
</evidence>
<dbReference type="SUPFAM" id="SSF51445">
    <property type="entry name" value="(Trans)glycosidases"/>
    <property type="match status" value="1"/>
</dbReference>
<feature type="chain" id="PRO_5034534732" description="beta-glucosidase" evidence="15">
    <location>
        <begin position="21"/>
        <end position="761"/>
    </location>
</feature>
<reference evidence="17" key="1">
    <citation type="submission" date="2021-02" db="EMBL/GenBank/DDBJ databases">
        <title>Genome sequence Cadophora malorum strain M34.</title>
        <authorList>
            <person name="Stefanovic E."/>
            <person name="Vu D."/>
            <person name="Scully C."/>
            <person name="Dijksterhuis J."/>
            <person name="Roader J."/>
            <person name="Houbraken J."/>
        </authorList>
    </citation>
    <scope>NUCLEOTIDE SEQUENCE</scope>
    <source>
        <strain evidence="17">M34</strain>
    </source>
</reference>
<dbReference type="EMBL" id="JAFJYH010000164">
    <property type="protein sequence ID" value="KAG4417123.1"/>
    <property type="molecule type" value="Genomic_DNA"/>
</dbReference>
<keyword evidence="7 15" id="KW-0732">Signal</keyword>
<evidence type="ECO:0000256" key="5">
    <source>
        <dbReference type="ARBA" id="ARBA00012744"/>
    </source>
</evidence>
<dbReference type="GO" id="GO:0008422">
    <property type="term" value="F:beta-glucosidase activity"/>
    <property type="evidence" value="ECO:0007669"/>
    <property type="project" value="UniProtKB-EC"/>
</dbReference>
<feature type="signal peptide" evidence="15">
    <location>
        <begin position="1"/>
        <end position="20"/>
    </location>
</feature>
<keyword evidence="11 14" id="KW-0119">Carbohydrate metabolism</keyword>
<keyword evidence="6" id="KW-0964">Secreted</keyword>
<evidence type="ECO:0000256" key="15">
    <source>
        <dbReference type="SAM" id="SignalP"/>
    </source>
</evidence>
<accession>A0A8H7TE27</accession>
<protein>
    <recommendedName>
        <fullName evidence="5 14">beta-glucosidase</fullName>
        <ecNumber evidence="5 14">3.2.1.21</ecNumber>
    </recommendedName>
</protein>
<dbReference type="Pfam" id="PF01915">
    <property type="entry name" value="Glyco_hydro_3_C"/>
    <property type="match status" value="1"/>
</dbReference>
<sequence length="761" mass="82522">MKLPASSLLTAAFLLGQAKAGWTNESEVPFYGLSPPVYPTLQGSGSTSPTWTLAYKRAREFVSQLTLEEKVNMTNGFTGVCVGNSGSVPRLGFKGLCFEDAPAGIRGPDFVSAFPAGMHLGQTWDKKLMRAYGKALGEEYHGKGVNVALGPVGGGIGRVTRAGRNWEGPGPDPYLTGEQMEAIVLGVQGEGVIACSKHWLLNEQEYRRLPSALGESMSSNVDDATIHELYAWPFMNALRAGTGAIMCSYQRANNSYSCQNSKLLNGLLKTELGFEGFVVSDWAAQQSGISTANAGLDIVMPNAGWWGKNLTQAVNNGSVSIDRLDDMVTRTLASYFFLDQNTTLPSPQIFSPTVQHPILDVRGDHDKLIREIGSAGHILVKNTNNTLPLKKPRYVSIFGFDAEVKPVPWTNPLRYGGGYEVNFGWETFNGTLIVGGGSGSNTPSYIISPFKAIQDRVIADRGVLRWDFYSQDPVPEANTEVALVFINAYASESFDRTSLSDEFSDTLVLNVASKHPNTVVILHSAGPRVVDAWIEHENITAVIFAGLPGQESGHALVDVLYGDVNPSGKLIHTIAKRDEDYGNVLNSTVDQSAFPQSDFTEGVYIDYRAFDRDGIEPRFSFGYGLSYTSFEYSGINIAQTTGAHTSAYPSSDVSVVQGGHPELWDVLFNVTASITNVGKVAGAEAAQLYLGIPTAPIRQLRGFDKVFLKPNETATVAFALTRRDLSIWDVVAQQWKLQSAVYNVSVGASSRDLRLNSILSV</sequence>
<keyword evidence="10" id="KW-0325">Glycoprotein</keyword>
<dbReference type="InterPro" id="IPR036962">
    <property type="entry name" value="Glyco_hydro_3_N_sf"/>
</dbReference>
<keyword evidence="8 14" id="KW-0378">Hydrolase</keyword>
<dbReference type="SUPFAM" id="SSF52279">
    <property type="entry name" value="Beta-D-glucan exohydrolase, C-terminal domain"/>
    <property type="match status" value="1"/>
</dbReference>
<proteinExistence type="inferred from homology"/>
<dbReference type="Gene3D" id="3.20.20.300">
    <property type="entry name" value="Glycoside hydrolase, family 3, N-terminal domain"/>
    <property type="match status" value="1"/>
</dbReference>
<evidence type="ECO:0000313" key="18">
    <source>
        <dbReference type="Proteomes" id="UP000664132"/>
    </source>
</evidence>
<evidence type="ECO:0000256" key="6">
    <source>
        <dbReference type="ARBA" id="ARBA00022525"/>
    </source>
</evidence>
<evidence type="ECO:0000256" key="7">
    <source>
        <dbReference type="ARBA" id="ARBA00022729"/>
    </source>
</evidence>
<evidence type="ECO:0000256" key="9">
    <source>
        <dbReference type="ARBA" id="ARBA00023001"/>
    </source>
</evidence>
<comment type="caution">
    <text evidence="17">The sequence shown here is derived from an EMBL/GenBank/DDBJ whole genome shotgun (WGS) entry which is preliminary data.</text>
</comment>
<gene>
    <name evidence="17" type="ORF">IFR04_009759</name>
</gene>
<dbReference type="Proteomes" id="UP000664132">
    <property type="component" value="Unassembled WGS sequence"/>
</dbReference>
<dbReference type="InterPro" id="IPR019800">
    <property type="entry name" value="Glyco_hydro_3_AS"/>
</dbReference>
<dbReference type="InterPro" id="IPR017853">
    <property type="entry name" value="GH"/>
</dbReference>
<dbReference type="GO" id="GO:0005576">
    <property type="term" value="C:extracellular region"/>
    <property type="evidence" value="ECO:0007669"/>
    <property type="project" value="UniProtKB-SubCell"/>
</dbReference>
<comment type="pathway">
    <text evidence="3 14">Glycan metabolism; cellulose degradation.</text>
</comment>
<dbReference type="PANTHER" id="PTHR42715">
    <property type="entry name" value="BETA-GLUCOSIDASE"/>
    <property type="match status" value="1"/>
</dbReference>
<evidence type="ECO:0000256" key="1">
    <source>
        <dbReference type="ARBA" id="ARBA00000448"/>
    </source>
</evidence>
<dbReference type="InterPro" id="IPR026891">
    <property type="entry name" value="Fn3-like"/>
</dbReference>
<dbReference type="InterPro" id="IPR013783">
    <property type="entry name" value="Ig-like_fold"/>
</dbReference>
<dbReference type="FunFam" id="3.20.20.300:FF:000002">
    <property type="entry name" value="Probable beta-glucosidase"/>
    <property type="match status" value="1"/>
</dbReference>
<dbReference type="SMART" id="SM01217">
    <property type="entry name" value="Fn3_like"/>
    <property type="match status" value="1"/>
</dbReference>
<evidence type="ECO:0000256" key="12">
    <source>
        <dbReference type="ARBA" id="ARBA00023295"/>
    </source>
</evidence>
<keyword evidence="9" id="KW-0136">Cellulose degradation</keyword>
<dbReference type="Pfam" id="PF14310">
    <property type="entry name" value="Fn3-like"/>
    <property type="match status" value="1"/>
</dbReference>
<feature type="domain" description="Fibronectin type III-like" evidence="16">
    <location>
        <begin position="684"/>
        <end position="750"/>
    </location>
</feature>
<evidence type="ECO:0000256" key="3">
    <source>
        <dbReference type="ARBA" id="ARBA00004987"/>
    </source>
</evidence>
<name>A0A8H7TE27_9HELO</name>
<evidence type="ECO:0000256" key="11">
    <source>
        <dbReference type="ARBA" id="ARBA00023277"/>
    </source>
</evidence>
<evidence type="ECO:0000313" key="17">
    <source>
        <dbReference type="EMBL" id="KAG4417123.1"/>
    </source>
</evidence>
<dbReference type="Pfam" id="PF00933">
    <property type="entry name" value="Glyco_hydro_3"/>
    <property type="match status" value="1"/>
</dbReference>